<feature type="transmembrane region" description="Helical" evidence="6">
    <location>
        <begin position="41"/>
        <end position="61"/>
    </location>
</feature>
<accession>A0A857DJN0</accession>
<sequence>MEDLMSYLPFLIPIMVIEVALAAAALVHIFRHRTYRIGNQVLWVIVVVLFQIIGPILYFTLGKGDD</sequence>
<feature type="transmembrane region" description="Helical" evidence="6">
    <location>
        <begin position="6"/>
        <end position="29"/>
    </location>
</feature>
<evidence type="ECO:0000256" key="6">
    <source>
        <dbReference type="SAM" id="Phobius"/>
    </source>
</evidence>
<evidence type="ECO:0000256" key="4">
    <source>
        <dbReference type="ARBA" id="ARBA00022989"/>
    </source>
</evidence>
<keyword evidence="5 6" id="KW-0472">Membrane</keyword>
<reference evidence="8 9" key="1">
    <citation type="submission" date="2019-12" db="EMBL/GenBank/DDBJ databases">
        <title>Sequence classification of anaerobic respiratory reductive dehalogenases: First we see many, then we see few.</title>
        <authorList>
            <person name="Molenda O."/>
            <person name="Puentes Jacome L.A."/>
            <person name="Cao X."/>
            <person name="Nesbo C.L."/>
            <person name="Tang S."/>
            <person name="Morson N."/>
            <person name="Patron J."/>
            <person name="Lomheim L."/>
            <person name="Wishart D.S."/>
            <person name="Edwards E.A."/>
        </authorList>
    </citation>
    <scope>NUCLEOTIDE SEQUENCE [LARGE SCALE GENOMIC DNA]</scope>
    <source>
        <strain evidence="8 9">12DCA</strain>
    </source>
</reference>
<gene>
    <name evidence="8" type="ORF">GQ588_08685</name>
</gene>
<name>A0A857DJN0_9FIRM</name>
<dbReference type="GO" id="GO:0005886">
    <property type="term" value="C:plasma membrane"/>
    <property type="evidence" value="ECO:0007669"/>
    <property type="project" value="UniProtKB-SubCell"/>
</dbReference>
<keyword evidence="3 6" id="KW-0812">Transmembrane</keyword>
<dbReference type="Pfam" id="PF13396">
    <property type="entry name" value="PLDc_N"/>
    <property type="match status" value="1"/>
</dbReference>
<evidence type="ECO:0000313" key="9">
    <source>
        <dbReference type="Proteomes" id="UP000430508"/>
    </source>
</evidence>
<protein>
    <recommendedName>
        <fullName evidence="7">Cardiolipin synthase N-terminal domain-containing protein</fullName>
    </recommendedName>
</protein>
<proteinExistence type="predicted"/>
<feature type="domain" description="Cardiolipin synthase N-terminal" evidence="7">
    <location>
        <begin position="20"/>
        <end position="62"/>
    </location>
</feature>
<keyword evidence="2" id="KW-1003">Cell membrane</keyword>
<dbReference type="RefSeq" id="WP_019226271.1">
    <property type="nucleotide sequence ID" value="NZ_CP046996.1"/>
</dbReference>
<evidence type="ECO:0000256" key="5">
    <source>
        <dbReference type="ARBA" id="ARBA00023136"/>
    </source>
</evidence>
<evidence type="ECO:0000256" key="3">
    <source>
        <dbReference type="ARBA" id="ARBA00022692"/>
    </source>
</evidence>
<evidence type="ECO:0000259" key="7">
    <source>
        <dbReference type="Pfam" id="PF13396"/>
    </source>
</evidence>
<dbReference type="Proteomes" id="UP000430508">
    <property type="component" value="Chromosome"/>
</dbReference>
<dbReference type="AlphaFoldDB" id="A0A857DJN0"/>
<dbReference type="EMBL" id="CP046996">
    <property type="protein sequence ID" value="QHA00702.1"/>
    <property type="molecule type" value="Genomic_DNA"/>
</dbReference>
<evidence type="ECO:0000256" key="1">
    <source>
        <dbReference type="ARBA" id="ARBA00004651"/>
    </source>
</evidence>
<evidence type="ECO:0000313" key="8">
    <source>
        <dbReference type="EMBL" id="QHA00702.1"/>
    </source>
</evidence>
<comment type="subcellular location">
    <subcellularLocation>
        <location evidence="1">Cell membrane</location>
        <topology evidence="1">Multi-pass membrane protein</topology>
    </subcellularLocation>
</comment>
<keyword evidence="4 6" id="KW-1133">Transmembrane helix</keyword>
<organism evidence="8 9">
    <name type="scientific">Dehalobacter restrictus</name>
    <dbReference type="NCBI Taxonomy" id="55583"/>
    <lineage>
        <taxon>Bacteria</taxon>
        <taxon>Bacillati</taxon>
        <taxon>Bacillota</taxon>
        <taxon>Clostridia</taxon>
        <taxon>Eubacteriales</taxon>
        <taxon>Desulfitobacteriaceae</taxon>
        <taxon>Dehalobacter</taxon>
    </lineage>
</organism>
<dbReference type="InterPro" id="IPR027379">
    <property type="entry name" value="CLS_N"/>
</dbReference>
<evidence type="ECO:0000256" key="2">
    <source>
        <dbReference type="ARBA" id="ARBA00022475"/>
    </source>
</evidence>